<evidence type="ECO:0000259" key="3">
    <source>
        <dbReference type="PROSITE" id="PS50263"/>
    </source>
</evidence>
<dbReference type="InterPro" id="IPR036526">
    <property type="entry name" value="C-N_Hydrolase_sf"/>
</dbReference>
<comment type="similarity">
    <text evidence="1">Belongs to the carbon-nitrogen hydrolase superfamily. NIT1/NIT2 family.</text>
</comment>
<organism evidence="4 6">
    <name type="scientific">Cryobacterium flavum</name>
    <dbReference type="NCBI Taxonomy" id="1424659"/>
    <lineage>
        <taxon>Bacteria</taxon>
        <taxon>Bacillati</taxon>
        <taxon>Actinomycetota</taxon>
        <taxon>Actinomycetes</taxon>
        <taxon>Micrococcales</taxon>
        <taxon>Microbacteriaceae</taxon>
        <taxon>Cryobacterium</taxon>
    </lineage>
</organism>
<dbReference type="InterPro" id="IPR001110">
    <property type="entry name" value="UPF0012_CS"/>
</dbReference>
<dbReference type="Proteomes" id="UP000298252">
    <property type="component" value="Unassembled WGS sequence"/>
</dbReference>
<proteinExistence type="inferred from homology"/>
<dbReference type="PANTHER" id="PTHR43674:SF2">
    <property type="entry name" value="BETA-UREIDOPROPIONASE"/>
    <property type="match status" value="1"/>
</dbReference>
<dbReference type="PROSITE" id="PS50263">
    <property type="entry name" value="CN_HYDROLASE"/>
    <property type="match status" value="1"/>
</dbReference>
<reference evidence="4 6" key="1">
    <citation type="submission" date="2016-10" db="EMBL/GenBank/DDBJ databases">
        <authorList>
            <person name="Varghese N."/>
            <person name="Submissions S."/>
        </authorList>
    </citation>
    <scope>NUCLEOTIDE SEQUENCE [LARGE SCALE GENOMIC DNA]</scope>
    <source>
        <strain evidence="4 6">CGMCC 1.11215</strain>
    </source>
</reference>
<dbReference type="InterPro" id="IPR050345">
    <property type="entry name" value="Aliph_Amidase/BUP"/>
</dbReference>
<dbReference type="PANTHER" id="PTHR43674">
    <property type="entry name" value="NITRILASE C965.09-RELATED"/>
    <property type="match status" value="1"/>
</dbReference>
<gene>
    <name evidence="5" type="ORF">E3O21_08395</name>
    <name evidence="4" type="ORF">SAMN05216368_101269</name>
</gene>
<dbReference type="EMBL" id="SOFD01000024">
    <property type="protein sequence ID" value="TFB77867.1"/>
    <property type="molecule type" value="Genomic_DNA"/>
</dbReference>
<reference evidence="5 7" key="2">
    <citation type="submission" date="2019-03" db="EMBL/GenBank/DDBJ databases">
        <title>Genomics of glacier-inhabiting Cryobacterium strains.</title>
        <authorList>
            <person name="Liu Q."/>
            <person name="Xin Y.-H."/>
        </authorList>
    </citation>
    <scope>NUCLEOTIDE SEQUENCE [LARGE SCALE GENOMIC DNA]</scope>
    <source>
        <strain evidence="5 7">Hh8</strain>
    </source>
</reference>
<evidence type="ECO:0000313" key="4">
    <source>
        <dbReference type="EMBL" id="SDM54447.1"/>
    </source>
</evidence>
<keyword evidence="2 4" id="KW-0378">Hydrolase</keyword>
<name>A0A4R8V8C5_9MICO</name>
<dbReference type="GO" id="GO:0033388">
    <property type="term" value="P:putrescine biosynthetic process from arginine"/>
    <property type="evidence" value="ECO:0007669"/>
    <property type="project" value="TreeGrafter"/>
</dbReference>
<dbReference type="GO" id="GO:0050126">
    <property type="term" value="F:N-carbamoylputrescine amidase activity"/>
    <property type="evidence" value="ECO:0007669"/>
    <property type="project" value="TreeGrafter"/>
</dbReference>
<dbReference type="PROSITE" id="PS01227">
    <property type="entry name" value="UPF0012"/>
    <property type="match status" value="1"/>
</dbReference>
<evidence type="ECO:0000256" key="1">
    <source>
        <dbReference type="ARBA" id="ARBA00010613"/>
    </source>
</evidence>
<evidence type="ECO:0000313" key="5">
    <source>
        <dbReference type="EMBL" id="TFB77867.1"/>
    </source>
</evidence>
<dbReference type="Pfam" id="PF00795">
    <property type="entry name" value="CN_hydrolase"/>
    <property type="match status" value="1"/>
</dbReference>
<dbReference type="SUPFAM" id="SSF56317">
    <property type="entry name" value="Carbon-nitrogen hydrolase"/>
    <property type="match status" value="1"/>
</dbReference>
<evidence type="ECO:0000313" key="6">
    <source>
        <dbReference type="Proteomes" id="UP000199639"/>
    </source>
</evidence>
<dbReference type="Gene3D" id="3.60.110.10">
    <property type="entry name" value="Carbon-nitrogen hydrolase"/>
    <property type="match status" value="1"/>
</dbReference>
<evidence type="ECO:0000256" key="2">
    <source>
        <dbReference type="ARBA" id="ARBA00022801"/>
    </source>
</evidence>
<evidence type="ECO:0000313" key="7">
    <source>
        <dbReference type="Proteomes" id="UP000298252"/>
    </source>
</evidence>
<dbReference type="AlphaFoldDB" id="A0A4R8V8C5"/>
<keyword evidence="7" id="KW-1185">Reference proteome</keyword>
<accession>A0A4R8V8C5</accession>
<dbReference type="InterPro" id="IPR003010">
    <property type="entry name" value="C-N_Hydrolase"/>
</dbReference>
<dbReference type="STRING" id="1424659.SAMN05216368_101269"/>
<protein>
    <submittedName>
        <fullName evidence="5">Carbon-nitrogen hydrolase</fullName>
    </submittedName>
    <submittedName>
        <fullName evidence="4">Predicted amidohydrolase</fullName>
    </submittedName>
</protein>
<sequence>MTVGETLGNRARVRAAIEAAVNAGARVIVLPELANSGYMFADLAELRTVAESATGPSVREWELLAQEHDLVIVAGFAEAGDDGLIYNSAVLVDKTGLRAVYRKVHLWDHEKGNLFTAGSAAPPVVDTAWGRIGVAICYDLEFPEWVRSAALDGAELLCCPVNWPLYPRPAGERPSEIVKVQANAAVNRMFIAVADRTGLERGQHWLGGSVIVDADGFPLTRITLGEETMLLADINLAKARAKGISARNDVHADRRPSLYTRVTDS</sequence>
<dbReference type="Proteomes" id="UP000199639">
    <property type="component" value="Unassembled WGS sequence"/>
</dbReference>
<feature type="domain" description="CN hydrolase" evidence="3">
    <location>
        <begin position="1"/>
        <end position="236"/>
    </location>
</feature>
<dbReference type="EMBL" id="FNIB01000001">
    <property type="protein sequence ID" value="SDM54447.1"/>
    <property type="molecule type" value="Genomic_DNA"/>
</dbReference>